<dbReference type="InterPro" id="IPR006620">
    <property type="entry name" value="Pro_4_hyd_alph"/>
</dbReference>
<dbReference type="PANTHER" id="PTHR12907">
    <property type="entry name" value="EGL NINE HOMOLOG-RELATED"/>
    <property type="match status" value="1"/>
</dbReference>
<evidence type="ECO:0000256" key="8">
    <source>
        <dbReference type="ARBA" id="ARBA00023004"/>
    </source>
</evidence>
<sequence>MRQEESCYWLRLRDEGNFGQQWLRQDGKSLGLGVFLEALPPGIPGHDVREAHRKALSEVRCVRSAFNQLRDGEATGEAWREVPRLSIADAMLGQCAESRPAEAQRVVGGPAIAHLLREGYVAVHDALNEDLASEFVVQMAKLDNGWNLHAAPQATPGQRGDRLLWIDENIAVGRYGSEAVAKAIGLLKGLASELNPDLTAHHWSKNAAGDAAHALRPRLPATDQAVLTVSPKAQLACYPGDGARYICHQDNRFRPSHGTRLNSRELTAILYGNPADWDAHRDGGALKLYPQTEDFESPPLPDHPSVCFAPRAGTLVIFFSSLWHEVLPAYRPRRALTMWILRPEEEIHLSQLQQRPRPADVRLQVALFAAALYLRLGGTYNMTLVSRGLQGAFSDDQACVARFTIQARVRRDTSGSQRGHVVRKPADLQICSVIARTWPMFSWWIQLGVVTSWLVGVADCEAQFVVTSGVCKAYSLFPSQVPDEYDRGRFHDPTFWDGAYDYNYDYSNYGYGYFSYTYSAYTGASGPINCPAKSGSICCVRAPGYPYRYDQQGCVIEVISGNAMFLQVMDFETQAAVLIVNGQNYSGYTGPSGVVPQGSIIFSPEIDRNEDSLRGFAVCLVPDAPEAPPPSPEVPNAGWRVLSGRCAMDADGCISSPNFQEGLKYDLHGCSIEVDANNSKYMNISSFATRTGEGAALIDVLQINGQSYSGFLESAELLAPPQGIIRWIPGPREGRFDYKYKSGWRVCLTDGMAAESSWHRLGASEETRHAHSAVWDPVDQAMLVFGGKVNGVYNHASRFVKYALHANAWTSLEPTWMTTVTTRTKHTAVWDPVRRQMLIFGGKSFNDDNNGITDFTSKLHVYDLEDNTVTDPMPAIAGGLPESELGRYDHTAVWDPQLRTMWVFGGRHGTGLCSPLATECGVATADLFSYEMEANLWTKVDGDGALPPPAHRHLAVWAPTERSMYILSDAGPSVDCELHPGCSYQTLLRYDTQGNRWSKLIAPEMQPTMYFAGHRAVAAWDPAAGTMLVAAEDIWEIDLQANTTAVFGGAGKMGYQREDFTSVFVPAARQLLVFGGERAIEDGGTRALSDIISFRKEICRPDIDNGCQCLPGFELRENSSCEPCDAGRFKDSAGFARCESCPIASTSLGRGNAECISCQPGFTNTAEDTGCVEVLAEVQSLWFCPVRQVCVVRGLPGLSHYGHHYRMQLTKSNCNETDRDDTGIGILNAGMSGFGEDNGTVFVWGESGADFQPVPDLLNVCLCVSRYCEHEWNYVLSVGQMFVAGPLWDPTDPDPPPPADCVMGRDCFDVAFAGAGLTLTGSEVRVQRSACDSITVTEKAQQATLKRVELVAADMTSVLTMDFKFIQLEYDPIPYYICWCGSSVEGNCEDPYAWTQAGEMRIVGPFNPHEAHCAVGQVCTFPLITGYGLRGGDRIMVLEVCGGGSPLPGFPGDGMLETPGNGTDDGQEFLFIGASQEVRGRPGVYRLCFCRPVPDVDNCTLAEHFTQAIGFLVLAGPLEKVTTCDLGADCTVDFVGSNLAAGDEVTVVAGNDCSAGPTSMGALGYPTLTSTMFLTKTGARYQALLGLPQLEGTPGIYRMCWCSEASDCSSPDAFVSAGQLELTCPPGRYSMGLSSGRKCRLCTRGYFCAGGSTDFAVRIGCPARRTTKTLGAVTQVACECERGYELGDDIQSCVSCGIGFYKDEISDASCKACPEGLTTYMQGSVSNASYIDRAELLADSRNVTIQASNHSTVPAVVVRLELMDLPEAQTSMTSGLLDELQAMLRAAISNVVGGQQTLTLEILPAAERRLATYNMQLELKVKHRTVQEAQVMLQELDVDAISAGIAESTADNPMYSSMSTRLSVPTLSEATILCPIYRSVPPGVQVLSSSGCQCSPGYGFVASGDICELCAEGEYKATVGNVLCTKCPQWMSTAVMGAVSEGLCQCEAGRFAADGGCSQCQRDHYCPGISAAGAMFPCPNNTLTATADVGGSSEADCICSAGYFREQVSGCIPCRRGYYKPNDGDQDCRNSCPTNGISNEGAVDVGDCFCIDGYHAIMGLRNGTQEELESCAPCKYKGLTCQGGLDSAGAHRQPIAEVGFFQTGETLAAKCQVFFLGGESVCLGGNECAEGSTGFLCGSCPPGFSRNQYPDACSECRSSFSWMGLVVFTDIAQNILINFAVASLAAMAAVKDSRSVHTSMIRIGTQFMTACSVLGHYDIDQLQVFEWSLEAKIKECSQNDDPCDDLTSLNFEWPNQVSAWLRFVSGVLDIASKLSAVSFTLSCWAEHISDSPVVKQLMPGLYFVVLPLMAILSSYVLCAVVAYIVVPLLRKVGIEVTEAAKKRKKRQAALEVLGDVLTPELKDLNLTFQDVKDSSALDDLGLPEIYMGIDDPQSLMEGVQPRLLPARLKKDADRVKEDPRVVALLEVADLDFSACVENPGLLSDLDSSLGGQLDPFGELDLNLMDLLVRRALAFALVKTSFTDPLPLDKLAVAVSQKYYSIGEMKKASEGDEFMLVAEEVASVLRMEPSNFIAAEVESGDTEEDMDTLDFGLFTRKPSPMKLLYQSVPVIWVTLINMWPGLLSQYLQMIWCQPVQEETGVVQRLLPHPDLQCWSSDHMPLAVIAIVGLGCWCVGMPLLLILVIYRLKDKNSPENQRRFGYFINGFEPRFWWYDLVVRRLDIAFMMLVTYTSLTDDQRAKLLSYPVISGAQMAICAWLQPFENSQAQILDFFEIGLAIFRFLLFSMVSVILILAPRREATWILAGSLATLFTLMCCYLGLHILAQFLRDTSHQLDEAEEDEKKMRKSGKRAAGNILSGLARKVKTFAVKTAAPFFQEPSDEQYMLQWCFHSSSIAFESEASAAARKSKASILGSVRRRLLRFGRFYQYRSTGKALDDFAGLWLGVFRQSALPKDAMEVLCILTSAHKSVPFKTPKSDIPFLWKSRIQALLAAKGAATFRFTPDEMITAIQRLGSLRAADAVELVQATSLPKSPPPESSAGNLQLVDLPDLREDEHGIRIEILGSREGQARFDGDQTPAETASRSFVRPNAGEREEREEREEPGFRGGVVIGNPSDTEPPTYEVEQVGKKHNGDPTFQAVLNIKGQGGRIRSLRAPPRANEDDARDDGEEMKDCFMKHGMPGLRELQQKQRRSRIS</sequence>
<feature type="transmembrane region" description="Helical" evidence="10">
    <location>
        <begin position="2760"/>
        <end position="2783"/>
    </location>
</feature>
<dbReference type="Pfam" id="PF24981">
    <property type="entry name" value="Beta-prop_ATRN-LZTR1"/>
    <property type="match status" value="1"/>
</dbReference>
<dbReference type="InterPro" id="IPR044862">
    <property type="entry name" value="Pro_4_hyd_alph_FE2OG_OXY"/>
</dbReference>
<dbReference type="PANTHER" id="PTHR12907:SF26">
    <property type="entry name" value="HIF PROLYL HYDROXYLASE, ISOFORM C"/>
    <property type="match status" value="1"/>
</dbReference>
<dbReference type="EMBL" id="CAJNJA010030808">
    <property type="protein sequence ID" value="CAE7648996.1"/>
    <property type="molecule type" value="Genomic_DNA"/>
</dbReference>
<keyword evidence="10" id="KW-0812">Transmembrane</keyword>
<dbReference type="Gene3D" id="2.60.120.620">
    <property type="entry name" value="q2cbj1_9rhob like domain"/>
    <property type="match status" value="1"/>
</dbReference>
<evidence type="ECO:0000256" key="3">
    <source>
        <dbReference type="ARBA" id="ARBA00022723"/>
    </source>
</evidence>
<dbReference type="GO" id="GO:0008198">
    <property type="term" value="F:ferrous iron binding"/>
    <property type="evidence" value="ECO:0007669"/>
    <property type="project" value="TreeGrafter"/>
</dbReference>
<evidence type="ECO:0000259" key="11">
    <source>
        <dbReference type="PROSITE" id="PS51471"/>
    </source>
</evidence>
<protein>
    <submittedName>
        <fullName evidence="12">Egl-9 protein</fullName>
    </submittedName>
</protein>
<gene>
    <name evidence="12" type="primary">egl-9</name>
    <name evidence="12" type="ORF">SNEC2469_LOCUS18343</name>
</gene>
<feature type="transmembrane region" description="Helical" evidence="10">
    <location>
        <begin position="2730"/>
        <end position="2753"/>
    </location>
</feature>
<dbReference type="SUPFAM" id="SSF117281">
    <property type="entry name" value="Kelch motif"/>
    <property type="match status" value="1"/>
</dbReference>
<keyword evidence="2" id="KW-0880">Kelch repeat</keyword>
<keyword evidence="10" id="KW-1133">Transmembrane helix</keyword>
<dbReference type="InterPro" id="IPR009030">
    <property type="entry name" value="Growth_fac_rcpt_cys_sf"/>
</dbReference>
<dbReference type="PROSITE" id="PS51471">
    <property type="entry name" value="FE2OG_OXY"/>
    <property type="match status" value="1"/>
</dbReference>
<evidence type="ECO:0000256" key="5">
    <source>
        <dbReference type="ARBA" id="ARBA00022896"/>
    </source>
</evidence>
<feature type="domain" description="Fe2OG dioxygenase" evidence="11">
    <location>
        <begin position="229"/>
        <end position="342"/>
    </location>
</feature>
<keyword evidence="6" id="KW-0223">Dioxygenase</keyword>
<comment type="caution">
    <text evidence="12">The sequence shown here is derived from an EMBL/GenBank/DDBJ whole genome shotgun (WGS) entry which is preliminary data.</text>
</comment>
<dbReference type="InterPro" id="IPR011641">
    <property type="entry name" value="Tyr-kin_ephrin_A/B_rcpt-like"/>
</dbReference>
<keyword evidence="8" id="KW-0408">Iron</keyword>
<dbReference type="InterPro" id="IPR051559">
    <property type="entry name" value="HIF_prolyl_hydroxylases"/>
</dbReference>
<evidence type="ECO:0000313" key="12">
    <source>
        <dbReference type="EMBL" id="CAE7648996.1"/>
    </source>
</evidence>
<dbReference type="InterPro" id="IPR056047">
    <property type="entry name" value="CRMPA-like_DUF7630"/>
</dbReference>
<name>A0A812VQM9_9DINO</name>
<organism evidence="12 13">
    <name type="scientific">Symbiodinium necroappetens</name>
    <dbReference type="NCBI Taxonomy" id="1628268"/>
    <lineage>
        <taxon>Eukaryota</taxon>
        <taxon>Sar</taxon>
        <taxon>Alveolata</taxon>
        <taxon>Dinophyceae</taxon>
        <taxon>Suessiales</taxon>
        <taxon>Symbiodiniaceae</taxon>
        <taxon>Symbiodinium</taxon>
    </lineage>
</organism>
<feature type="transmembrane region" description="Helical" evidence="10">
    <location>
        <begin position="2700"/>
        <end position="2718"/>
    </location>
</feature>
<evidence type="ECO:0000256" key="7">
    <source>
        <dbReference type="ARBA" id="ARBA00023002"/>
    </source>
</evidence>
<keyword evidence="10" id="KW-0472">Membrane</keyword>
<proteinExistence type="predicted"/>
<dbReference type="Pfam" id="PF13640">
    <property type="entry name" value="2OG-FeII_Oxy_3"/>
    <property type="match status" value="1"/>
</dbReference>
<feature type="region of interest" description="Disordered" evidence="9">
    <location>
        <begin position="3103"/>
        <end position="3154"/>
    </location>
</feature>
<keyword evidence="5" id="KW-0847">Vitamin C</keyword>
<reference evidence="12" key="1">
    <citation type="submission" date="2021-02" db="EMBL/GenBank/DDBJ databases">
        <authorList>
            <person name="Dougan E. K."/>
            <person name="Rhodes N."/>
            <person name="Thang M."/>
            <person name="Chan C."/>
        </authorList>
    </citation>
    <scope>NUCLEOTIDE SEQUENCE</scope>
</reference>
<dbReference type="GO" id="GO:0071456">
    <property type="term" value="P:cellular response to hypoxia"/>
    <property type="evidence" value="ECO:0007669"/>
    <property type="project" value="TreeGrafter"/>
</dbReference>
<dbReference type="GO" id="GO:0031543">
    <property type="term" value="F:peptidyl-proline dioxygenase activity"/>
    <property type="evidence" value="ECO:0007669"/>
    <property type="project" value="TreeGrafter"/>
</dbReference>
<dbReference type="InterPro" id="IPR056737">
    <property type="entry name" value="Beta-prop_ATRN-MKLN-like"/>
</dbReference>
<feature type="compositionally biased region" description="Basic and acidic residues" evidence="9">
    <location>
        <begin position="3049"/>
        <end position="3062"/>
    </location>
</feature>
<dbReference type="SMART" id="SM00702">
    <property type="entry name" value="P4Hc"/>
    <property type="match status" value="1"/>
</dbReference>
<dbReference type="SUPFAM" id="SSF57184">
    <property type="entry name" value="Growth factor receptor domain"/>
    <property type="match status" value="1"/>
</dbReference>
<evidence type="ECO:0000256" key="9">
    <source>
        <dbReference type="SAM" id="MobiDB-lite"/>
    </source>
</evidence>
<dbReference type="Gene3D" id="2.120.10.80">
    <property type="entry name" value="Kelch-type beta propeller"/>
    <property type="match status" value="2"/>
</dbReference>
<evidence type="ECO:0000256" key="10">
    <source>
        <dbReference type="SAM" id="Phobius"/>
    </source>
</evidence>
<evidence type="ECO:0000313" key="13">
    <source>
        <dbReference type="Proteomes" id="UP000601435"/>
    </source>
</evidence>
<accession>A0A812VQM9</accession>
<comment type="cofactor">
    <cofactor evidence="1">
        <name>L-ascorbate</name>
        <dbReference type="ChEBI" id="CHEBI:38290"/>
    </cofactor>
</comment>
<dbReference type="Gene3D" id="2.10.50.10">
    <property type="entry name" value="Tumor Necrosis Factor Receptor, subunit A, domain 2"/>
    <property type="match status" value="5"/>
</dbReference>
<keyword evidence="4" id="KW-0677">Repeat</keyword>
<dbReference type="Pfam" id="PF07699">
    <property type="entry name" value="Ephrin_rec_like"/>
    <property type="match status" value="3"/>
</dbReference>
<dbReference type="GO" id="GO:0031418">
    <property type="term" value="F:L-ascorbic acid binding"/>
    <property type="evidence" value="ECO:0007669"/>
    <property type="project" value="UniProtKB-KW"/>
</dbReference>
<evidence type="ECO:0000256" key="4">
    <source>
        <dbReference type="ARBA" id="ARBA00022737"/>
    </source>
</evidence>
<feature type="region of interest" description="Disordered" evidence="9">
    <location>
        <begin position="3028"/>
        <end position="3078"/>
    </location>
</feature>
<dbReference type="Pfam" id="PF24633">
    <property type="entry name" value="DUF7630"/>
    <property type="match status" value="1"/>
</dbReference>
<dbReference type="SUPFAM" id="SSF51197">
    <property type="entry name" value="Clavaminate synthase-like"/>
    <property type="match status" value="1"/>
</dbReference>
<keyword evidence="7" id="KW-0560">Oxidoreductase</keyword>
<dbReference type="Proteomes" id="UP000601435">
    <property type="component" value="Unassembled WGS sequence"/>
</dbReference>
<dbReference type="InterPro" id="IPR015915">
    <property type="entry name" value="Kelch-typ_b-propeller"/>
</dbReference>
<feature type="transmembrane region" description="Helical" evidence="10">
    <location>
        <begin position="2301"/>
        <end position="2326"/>
    </location>
</feature>
<dbReference type="SMART" id="SM01411">
    <property type="entry name" value="Ephrin_rec_like"/>
    <property type="match status" value="6"/>
</dbReference>
<evidence type="ECO:0000256" key="1">
    <source>
        <dbReference type="ARBA" id="ARBA00001961"/>
    </source>
</evidence>
<feature type="transmembrane region" description="Helical" evidence="10">
    <location>
        <begin position="2620"/>
        <end position="2644"/>
    </location>
</feature>
<dbReference type="InterPro" id="IPR005123">
    <property type="entry name" value="Oxoglu/Fe-dep_dioxygenase_dom"/>
</dbReference>
<feature type="transmembrane region" description="Helical" evidence="10">
    <location>
        <begin position="2562"/>
        <end position="2581"/>
    </location>
</feature>
<evidence type="ECO:0000256" key="2">
    <source>
        <dbReference type="ARBA" id="ARBA00022441"/>
    </source>
</evidence>
<keyword evidence="3" id="KW-0479">Metal-binding</keyword>
<keyword evidence="13" id="KW-1185">Reference proteome</keyword>
<evidence type="ECO:0000256" key="6">
    <source>
        <dbReference type="ARBA" id="ARBA00022964"/>
    </source>
</evidence>
<dbReference type="OrthoDB" id="410989at2759"/>